<dbReference type="InterPro" id="IPR003864">
    <property type="entry name" value="CSC1/OSCA1-like_7TM"/>
</dbReference>
<feature type="transmembrane region" description="Helical" evidence="8">
    <location>
        <begin position="1024"/>
        <end position="1045"/>
    </location>
</feature>
<dbReference type="InterPro" id="IPR032880">
    <property type="entry name" value="CSC1/OSCA1-like_N"/>
</dbReference>
<keyword evidence="4 8" id="KW-0812">Transmembrane</keyword>
<evidence type="ECO:0008006" key="13">
    <source>
        <dbReference type="Google" id="ProtNLM"/>
    </source>
</evidence>
<evidence type="ECO:0000256" key="6">
    <source>
        <dbReference type="ARBA" id="ARBA00023136"/>
    </source>
</evidence>
<name>A0A4Y7TX12_COPMI</name>
<feature type="transmembrane region" description="Helical" evidence="8">
    <location>
        <begin position="901"/>
        <end position="922"/>
    </location>
</feature>
<feature type="transmembrane region" description="Helical" evidence="8">
    <location>
        <begin position="854"/>
        <end position="880"/>
    </location>
</feature>
<keyword evidence="6 8" id="KW-0472">Membrane</keyword>
<feature type="transmembrane region" description="Helical" evidence="8">
    <location>
        <begin position="221"/>
        <end position="244"/>
    </location>
</feature>
<dbReference type="InterPro" id="IPR045122">
    <property type="entry name" value="Csc1-like"/>
</dbReference>
<feature type="transmembrane region" description="Helical" evidence="8">
    <location>
        <begin position="1057"/>
        <end position="1077"/>
    </location>
</feature>
<feature type="compositionally biased region" description="Low complexity" evidence="7">
    <location>
        <begin position="25"/>
        <end position="44"/>
    </location>
</feature>
<evidence type="ECO:0000259" key="9">
    <source>
        <dbReference type="Pfam" id="PF02714"/>
    </source>
</evidence>
<evidence type="ECO:0000256" key="7">
    <source>
        <dbReference type="SAM" id="MobiDB-lite"/>
    </source>
</evidence>
<feature type="transmembrane region" description="Helical" evidence="8">
    <location>
        <begin position="1083"/>
        <end position="1105"/>
    </location>
</feature>
<dbReference type="Pfam" id="PF02714">
    <property type="entry name" value="RSN1_7TM"/>
    <property type="match status" value="1"/>
</dbReference>
<evidence type="ECO:0000313" key="11">
    <source>
        <dbReference type="EMBL" id="TEB38716.1"/>
    </source>
</evidence>
<feature type="region of interest" description="Disordered" evidence="7">
    <location>
        <begin position="655"/>
        <end position="711"/>
    </location>
</feature>
<evidence type="ECO:0000256" key="8">
    <source>
        <dbReference type="SAM" id="Phobius"/>
    </source>
</evidence>
<feature type="region of interest" description="Disordered" evidence="7">
    <location>
        <begin position="1"/>
        <end position="60"/>
    </location>
</feature>
<dbReference type="PANTHER" id="PTHR13018:SF5">
    <property type="entry name" value="RE44586P"/>
    <property type="match status" value="1"/>
</dbReference>
<keyword evidence="12" id="KW-1185">Reference proteome</keyword>
<evidence type="ECO:0000259" key="10">
    <source>
        <dbReference type="Pfam" id="PF13967"/>
    </source>
</evidence>
<feature type="transmembrane region" description="Helical" evidence="8">
    <location>
        <begin position="807"/>
        <end position="834"/>
    </location>
</feature>
<comment type="subcellular location">
    <subcellularLocation>
        <location evidence="1">Membrane</location>
        <topology evidence="1">Multi-pass membrane protein</topology>
    </subcellularLocation>
</comment>
<evidence type="ECO:0000256" key="1">
    <source>
        <dbReference type="ARBA" id="ARBA00004141"/>
    </source>
</evidence>
<feature type="compositionally biased region" description="Basic and acidic residues" evidence="7">
    <location>
        <begin position="394"/>
        <end position="407"/>
    </location>
</feature>
<feature type="transmembrane region" description="Helical" evidence="8">
    <location>
        <begin position="998"/>
        <end position="1018"/>
    </location>
</feature>
<dbReference type="Pfam" id="PF13967">
    <property type="entry name" value="RSN1_TM"/>
    <property type="match status" value="1"/>
</dbReference>
<evidence type="ECO:0000256" key="3">
    <source>
        <dbReference type="ARBA" id="ARBA00022448"/>
    </source>
</evidence>
<dbReference type="Proteomes" id="UP000298030">
    <property type="component" value="Unassembled WGS sequence"/>
</dbReference>
<proteinExistence type="inferred from homology"/>
<dbReference type="OrthoDB" id="2591106at2759"/>
<keyword evidence="3" id="KW-0813">Transport</keyword>
<evidence type="ECO:0000313" key="12">
    <source>
        <dbReference type="Proteomes" id="UP000298030"/>
    </source>
</evidence>
<dbReference type="STRING" id="71717.A0A4Y7TX12"/>
<dbReference type="GO" id="GO:0005227">
    <property type="term" value="F:calcium-activated cation channel activity"/>
    <property type="evidence" value="ECO:0007669"/>
    <property type="project" value="InterPro"/>
</dbReference>
<feature type="domain" description="CSC1/OSCA1-like 7TM region" evidence="9">
    <location>
        <begin position="809"/>
        <end position="1076"/>
    </location>
</feature>
<reference evidence="11 12" key="1">
    <citation type="journal article" date="2019" name="Nat. Ecol. Evol.">
        <title>Megaphylogeny resolves global patterns of mushroom evolution.</title>
        <authorList>
            <person name="Varga T."/>
            <person name="Krizsan K."/>
            <person name="Foldi C."/>
            <person name="Dima B."/>
            <person name="Sanchez-Garcia M."/>
            <person name="Sanchez-Ramirez S."/>
            <person name="Szollosi G.J."/>
            <person name="Szarkandi J.G."/>
            <person name="Papp V."/>
            <person name="Albert L."/>
            <person name="Andreopoulos W."/>
            <person name="Angelini C."/>
            <person name="Antonin V."/>
            <person name="Barry K.W."/>
            <person name="Bougher N.L."/>
            <person name="Buchanan P."/>
            <person name="Buyck B."/>
            <person name="Bense V."/>
            <person name="Catcheside P."/>
            <person name="Chovatia M."/>
            <person name="Cooper J."/>
            <person name="Damon W."/>
            <person name="Desjardin D."/>
            <person name="Finy P."/>
            <person name="Geml J."/>
            <person name="Haridas S."/>
            <person name="Hughes K."/>
            <person name="Justo A."/>
            <person name="Karasinski D."/>
            <person name="Kautmanova I."/>
            <person name="Kiss B."/>
            <person name="Kocsube S."/>
            <person name="Kotiranta H."/>
            <person name="LaButti K.M."/>
            <person name="Lechner B.E."/>
            <person name="Liimatainen K."/>
            <person name="Lipzen A."/>
            <person name="Lukacs Z."/>
            <person name="Mihaltcheva S."/>
            <person name="Morgado L.N."/>
            <person name="Niskanen T."/>
            <person name="Noordeloos M.E."/>
            <person name="Ohm R.A."/>
            <person name="Ortiz-Santana B."/>
            <person name="Ovrebo C."/>
            <person name="Racz N."/>
            <person name="Riley R."/>
            <person name="Savchenko A."/>
            <person name="Shiryaev A."/>
            <person name="Soop K."/>
            <person name="Spirin V."/>
            <person name="Szebenyi C."/>
            <person name="Tomsovsky M."/>
            <person name="Tulloss R.E."/>
            <person name="Uehling J."/>
            <person name="Grigoriev I.V."/>
            <person name="Vagvolgyi C."/>
            <person name="Papp T."/>
            <person name="Martin F.M."/>
            <person name="Miettinen O."/>
            <person name="Hibbett D.S."/>
            <person name="Nagy L.G."/>
        </authorList>
    </citation>
    <scope>NUCLEOTIDE SEQUENCE [LARGE SCALE GENOMIC DNA]</scope>
    <source>
        <strain evidence="11 12">FP101781</strain>
    </source>
</reference>
<feature type="region of interest" description="Disordered" evidence="7">
    <location>
        <begin position="386"/>
        <end position="417"/>
    </location>
</feature>
<evidence type="ECO:0000256" key="5">
    <source>
        <dbReference type="ARBA" id="ARBA00022989"/>
    </source>
</evidence>
<feature type="transmembrane region" description="Helical" evidence="8">
    <location>
        <begin position="129"/>
        <end position="150"/>
    </location>
</feature>
<keyword evidence="5 8" id="KW-1133">Transmembrane helix</keyword>
<feature type="transmembrane region" description="Helical" evidence="8">
    <location>
        <begin position="306"/>
        <end position="325"/>
    </location>
</feature>
<feature type="transmembrane region" description="Helical" evidence="8">
    <location>
        <begin position="942"/>
        <end position="965"/>
    </location>
</feature>
<evidence type="ECO:0000256" key="2">
    <source>
        <dbReference type="ARBA" id="ARBA00007779"/>
    </source>
</evidence>
<accession>A0A4Y7TX12</accession>
<sequence length="1286" mass="141941">MTTTTSFLRHRARPREEGDEPPPNLHNLNNTLPVATTSSTTPITSIPPPSDTTTGNVVDSSDDVPALDSITTLIPITTVTEPTTTFTSFSESILFPASSFPNPLSSTSFTSSPTSSPTSPSALDPSTQILTVLIVPGLIGLILWFTFATLRPRFRQVYALREWFVQQELRPKPIGSGFFAWLSPPIPLVPEVPSDVSNAGRSPATDAQLFPSDEQLSQRTLWVALLIAIGWSILALGGALPLYLVDTPCNSQYPAPSTWGGGYSTLQDLSLLRLLKLVDNGDITADNVQTALAVRALEDDRYHTRIRIIVLVAITILLGLIPPLIKLIREFNRIAEYRKRWLAVQCQGKDLGWLSARKARGFSTWGEKQFKDYLVKIGLSSQLGDAAKRNGATRRHDPNRRDRRAEEEQPLNNEEEMNTEVDIQTLFSITDTQNLAILIDERDEILEHLEIAETKYISSFRVTTPDPSVLDFAPTAPHDPTRPYISRPLPLLPQAQRRSRRRRAINRAYASSSFGPASFVAPSSYYKLRGLQGVSGGRFTDSAMDQNPSLAESINSRVIGSRFLEVNRNSQAFGRLPLGSHVGVERETGELGPVSESGSWLPPIPDPRYFGPNYAVFEHGSVDEHGVRYDGYDHEGFSTVQEETGEEEWVDLIKETPDNDWGSDFNGTPPRRQPRGRESVPSTRRETFPLRPRDEPEDPESLPPPHMRLQPSQPFVRPLDGLNFEDLGEVYNDITMWRSRLKMINQEIAEVQREAYNDIASGQRIKGWLMVGKGLRFIPGVETIEGRAKEDIRWDVLQNERTWLDTAVLIAIVVVISVLLAGILAAATGLSLATAPDVAHYLPFLSGLLTAHPIAVGVATIFAPALLATTFICLALFIIHGSAHIHGAVSISGNQLMVFRITFWVLAAIGTLWIVAVGALLYSMNALNVGSEATKTLANGSIYMAVLAFALVINVAIIAPALLILQPFRLWHVAHAEKQAITPRQRFRATYPRSYNPSYAMGACILAIIFASTFALIFPLIAPAVLVLLLLTLIAHRFLVGYVYARTHSQTGGVLQMWLLKRFGTLLSFQPILLGLILLSRRFWIEGGILVGAGVFVVVFVEIYCGMKSRLLSARNLSPITKNSLDRFASGADQYLDAEQETNESSRRGGHMRTRGSMASVLEMMSITLAVMPSSSTYRGPVPLQTENLDDLTATERAARTHPDAPPHLPPLPFTDHAEDMAGILYAPELIAPPPIIWLPNDSAGVAKSEALDLQKYHDLQVTLDVRAKEDVLLRRSSSSRRNRAP</sequence>
<dbReference type="EMBL" id="QPFP01000002">
    <property type="protein sequence ID" value="TEB38716.1"/>
    <property type="molecule type" value="Genomic_DNA"/>
</dbReference>
<organism evidence="11 12">
    <name type="scientific">Coprinellus micaceus</name>
    <name type="common">Glistening ink-cap mushroom</name>
    <name type="synonym">Coprinus micaceus</name>
    <dbReference type="NCBI Taxonomy" id="71717"/>
    <lineage>
        <taxon>Eukaryota</taxon>
        <taxon>Fungi</taxon>
        <taxon>Dikarya</taxon>
        <taxon>Basidiomycota</taxon>
        <taxon>Agaricomycotina</taxon>
        <taxon>Agaricomycetes</taxon>
        <taxon>Agaricomycetidae</taxon>
        <taxon>Agaricales</taxon>
        <taxon>Agaricineae</taxon>
        <taxon>Psathyrellaceae</taxon>
        <taxon>Coprinellus</taxon>
    </lineage>
</organism>
<evidence type="ECO:0000256" key="4">
    <source>
        <dbReference type="ARBA" id="ARBA00022692"/>
    </source>
</evidence>
<protein>
    <recommendedName>
        <fullName evidence="13">CSC1/OSCA1-like 7TM region domain-containing protein</fullName>
    </recommendedName>
</protein>
<dbReference type="GO" id="GO:0005886">
    <property type="term" value="C:plasma membrane"/>
    <property type="evidence" value="ECO:0007669"/>
    <property type="project" value="TreeGrafter"/>
</dbReference>
<feature type="compositionally biased region" description="Basic and acidic residues" evidence="7">
    <location>
        <begin position="675"/>
        <end position="694"/>
    </location>
</feature>
<comment type="caution">
    <text evidence="11">The sequence shown here is derived from an EMBL/GenBank/DDBJ whole genome shotgun (WGS) entry which is preliminary data.</text>
</comment>
<feature type="domain" description="CSC1/OSCA1-like N-terminal transmembrane" evidence="10">
    <location>
        <begin position="129"/>
        <end position="184"/>
    </location>
</feature>
<comment type="similarity">
    <text evidence="2">Belongs to the CSC1 (TC 1.A.17) family.</text>
</comment>
<gene>
    <name evidence="11" type="ORF">FA13DRAFT_1724647</name>
</gene>
<dbReference type="PANTHER" id="PTHR13018">
    <property type="entry name" value="PROBABLE MEMBRANE PROTEIN DUF221-RELATED"/>
    <property type="match status" value="1"/>
</dbReference>